<evidence type="ECO:0000256" key="4">
    <source>
        <dbReference type="PIRNR" id="PIRNR037755"/>
    </source>
</evidence>
<organism evidence="6 7">
    <name type="scientific">Malassezia caprae</name>
    <dbReference type="NCBI Taxonomy" id="1381934"/>
    <lineage>
        <taxon>Eukaryota</taxon>
        <taxon>Fungi</taxon>
        <taxon>Dikarya</taxon>
        <taxon>Basidiomycota</taxon>
        <taxon>Ustilaginomycotina</taxon>
        <taxon>Malasseziomycetes</taxon>
        <taxon>Malasseziales</taxon>
        <taxon>Malasseziaceae</taxon>
        <taxon>Malassezia</taxon>
    </lineage>
</organism>
<evidence type="ECO:0000313" key="7">
    <source>
        <dbReference type="Proteomes" id="UP001220961"/>
    </source>
</evidence>
<dbReference type="EMBL" id="CP119912">
    <property type="protein sequence ID" value="WFD20410.1"/>
    <property type="molecule type" value="Genomic_DNA"/>
</dbReference>
<evidence type="ECO:0000313" key="6">
    <source>
        <dbReference type="EMBL" id="WFD20410.1"/>
    </source>
</evidence>
<dbReference type="InterPro" id="IPR029063">
    <property type="entry name" value="SAM-dependent_MTases_sf"/>
</dbReference>
<dbReference type="PANTHER" id="PTHR22809">
    <property type="entry name" value="METHYLTRANSFERASE-RELATED"/>
    <property type="match status" value="1"/>
</dbReference>
<dbReference type="PANTHER" id="PTHR22809:SF11">
    <property type="entry name" value="TRNA N(3)-METHYLCYTIDINE METHYLTRANSFERASE METTL2"/>
    <property type="match status" value="1"/>
</dbReference>
<comment type="similarity">
    <text evidence="1 4">Belongs to the methyltransferase superfamily. METL family.</text>
</comment>
<dbReference type="SUPFAM" id="SSF53335">
    <property type="entry name" value="S-adenosyl-L-methionine-dependent methyltransferases"/>
    <property type="match status" value="1"/>
</dbReference>
<dbReference type="Proteomes" id="UP001220961">
    <property type="component" value="Chromosome 5"/>
</dbReference>
<dbReference type="EC" id="2.1.1.-" evidence="4"/>
<keyword evidence="3 4" id="KW-0808">Transferase</keyword>
<dbReference type="InterPro" id="IPR013217">
    <property type="entry name" value="Methyltransf_12"/>
</dbReference>
<dbReference type="PIRSF" id="PIRSF037755">
    <property type="entry name" value="Mettl2_prd"/>
    <property type="match status" value="1"/>
</dbReference>
<evidence type="ECO:0000256" key="2">
    <source>
        <dbReference type="ARBA" id="ARBA00022603"/>
    </source>
</evidence>
<dbReference type="AlphaFoldDB" id="A0AAF0J0W4"/>
<dbReference type="InterPro" id="IPR026113">
    <property type="entry name" value="METTL2/6/8-like"/>
</dbReference>
<comment type="function">
    <text evidence="4">S-adenosyl-L-methionine-dependent methyltransferase.</text>
</comment>
<evidence type="ECO:0000256" key="3">
    <source>
        <dbReference type="ARBA" id="ARBA00022679"/>
    </source>
</evidence>
<dbReference type="Gene3D" id="3.40.50.150">
    <property type="entry name" value="Vaccinia Virus protein VP39"/>
    <property type="match status" value="1"/>
</dbReference>
<proteinExistence type="inferred from homology"/>
<accession>A0AAF0J0W4</accession>
<dbReference type="GO" id="GO:0052735">
    <property type="term" value="F:tRNA (cytidine-3-)-methyltransferase activity"/>
    <property type="evidence" value="ECO:0007669"/>
    <property type="project" value="TreeGrafter"/>
</dbReference>
<sequence>MSQPLDSQEAYCKKATSSVIPIGADVNAPDHTFGSRTLESQADVWSHNAWDHVVPPKEHLDMVQDLLQKQSETRVSDEMAQQYHEHAAEYWDSFYSHHDNRFFKDRKWLSLEFPELIAATKSDARPTVILEVGCGAGNTVFPLLGVNENPQLRLIACDYAPQAVQVVKSQPLYENPPTGACEAHVWDLSSGSNDTGDFNQARLPPGVAPGSVDIVVLIFVLSALHPKEWKAAAENIYQMLKPGGIVLLRDYGRHDLPQLRFKKNRLLDDNFYVYFFTPEELYRIFGATPREAEQTGRFLTRQMAVDRRLLVNRKERKQMYRVWMQAKFEKAMDS</sequence>
<feature type="domain" description="Methyltransferase type 12" evidence="5">
    <location>
        <begin position="130"/>
        <end position="246"/>
    </location>
</feature>
<dbReference type="CDD" id="cd02440">
    <property type="entry name" value="AdoMet_MTases"/>
    <property type="match status" value="1"/>
</dbReference>
<gene>
    <name evidence="6" type="ORF">MCAP1_002654</name>
</gene>
<protein>
    <recommendedName>
        <fullName evidence="4">tRNA N(3)-methylcytidine methyltransferase</fullName>
        <ecNumber evidence="4">2.1.1.-</ecNumber>
    </recommendedName>
</protein>
<dbReference type="GO" id="GO:0032259">
    <property type="term" value="P:methylation"/>
    <property type="evidence" value="ECO:0007669"/>
    <property type="project" value="UniProtKB-KW"/>
</dbReference>
<name>A0AAF0J0W4_9BASI</name>
<evidence type="ECO:0000259" key="5">
    <source>
        <dbReference type="Pfam" id="PF08242"/>
    </source>
</evidence>
<keyword evidence="7" id="KW-1185">Reference proteome</keyword>
<reference evidence="6" key="1">
    <citation type="submission" date="2023-03" db="EMBL/GenBank/DDBJ databases">
        <title>Mating type loci evolution in Malassezia.</title>
        <authorList>
            <person name="Coelho M.A."/>
        </authorList>
    </citation>
    <scope>NUCLEOTIDE SEQUENCE</scope>
    <source>
        <strain evidence="6">CBS 10434</strain>
    </source>
</reference>
<keyword evidence="2 4" id="KW-0489">Methyltransferase</keyword>
<evidence type="ECO:0000256" key="1">
    <source>
        <dbReference type="ARBA" id="ARBA00009725"/>
    </source>
</evidence>
<dbReference type="Pfam" id="PF08242">
    <property type="entry name" value="Methyltransf_12"/>
    <property type="match status" value="1"/>
</dbReference>